<keyword evidence="2" id="KW-1185">Reference proteome</keyword>
<accession>A0A392USC1</accession>
<proteinExistence type="predicted"/>
<dbReference type="AlphaFoldDB" id="A0A392USC1"/>
<feature type="non-terminal residue" evidence="1">
    <location>
        <position position="1"/>
    </location>
</feature>
<evidence type="ECO:0000313" key="2">
    <source>
        <dbReference type="Proteomes" id="UP000265520"/>
    </source>
</evidence>
<evidence type="ECO:0000313" key="1">
    <source>
        <dbReference type="EMBL" id="MCI75396.1"/>
    </source>
</evidence>
<reference evidence="1 2" key="1">
    <citation type="journal article" date="2018" name="Front. Plant Sci.">
        <title>Red Clover (Trifolium pratense) and Zigzag Clover (T. medium) - A Picture of Genomic Similarities and Differences.</title>
        <authorList>
            <person name="Dluhosova J."/>
            <person name="Istvanek J."/>
            <person name="Nedelnik J."/>
            <person name="Repkova J."/>
        </authorList>
    </citation>
    <scope>NUCLEOTIDE SEQUENCE [LARGE SCALE GENOMIC DNA]</scope>
    <source>
        <strain evidence="2">cv. 10/8</strain>
        <tissue evidence="1">Leaf</tissue>
    </source>
</reference>
<sequence length="71" mass="8105">FRSRCRLSVPVVRGVAQPSASPLFESVTAEDVLGRFSLVQIWFTRHHHLRGGGCRFSLDTLLFRRPKLLIL</sequence>
<comment type="caution">
    <text evidence="1">The sequence shown here is derived from an EMBL/GenBank/DDBJ whole genome shotgun (WGS) entry which is preliminary data.</text>
</comment>
<dbReference type="EMBL" id="LXQA010881918">
    <property type="protein sequence ID" value="MCI75396.1"/>
    <property type="molecule type" value="Genomic_DNA"/>
</dbReference>
<name>A0A392USC1_9FABA</name>
<dbReference type="Proteomes" id="UP000265520">
    <property type="component" value="Unassembled WGS sequence"/>
</dbReference>
<protein>
    <submittedName>
        <fullName evidence="1">Uncharacterized protein</fullName>
    </submittedName>
</protein>
<organism evidence="1 2">
    <name type="scientific">Trifolium medium</name>
    <dbReference type="NCBI Taxonomy" id="97028"/>
    <lineage>
        <taxon>Eukaryota</taxon>
        <taxon>Viridiplantae</taxon>
        <taxon>Streptophyta</taxon>
        <taxon>Embryophyta</taxon>
        <taxon>Tracheophyta</taxon>
        <taxon>Spermatophyta</taxon>
        <taxon>Magnoliopsida</taxon>
        <taxon>eudicotyledons</taxon>
        <taxon>Gunneridae</taxon>
        <taxon>Pentapetalae</taxon>
        <taxon>rosids</taxon>
        <taxon>fabids</taxon>
        <taxon>Fabales</taxon>
        <taxon>Fabaceae</taxon>
        <taxon>Papilionoideae</taxon>
        <taxon>50 kb inversion clade</taxon>
        <taxon>NPAAA clade</taxon>
        <taxon>Hologalegina</taxon>
        <taxon>IRL clade</taxon>
        <taxon>Trifolieae</taxon>
        <taxon>Trifolium</taxon>
    </lineage>
</organism>